<dbReference type="InterPro" id="IPR050595">
    <property type="entry name" value="Bact_response_regulator"/>
</dbReference>
<proteinExistence type="predicted"/>
<feature type="modified residue" description="4-aspartylphosphate" evidence="2">
    <location>
        <position position="54"/>
    </location>
</feature>
<dbReference type="InterPro" id="IPR001789">
    <property type="entry name" value="Sig_transdc_resp-reg_receiver"/>
</dbReference>
<feature type="domain" description="Response regulatory" evidence="3">
    <location>
        <begin position="4"/>
        <end position="121"/>
    </location>
</feature>
<sequence>MTISCLIVDDNDRFLNAAGALLERDGITVVAVATNSAEALRRAGELRPDVLLVDVELGHESGLDLTRRLMAAASVPQARVILMSAHSEDDFGGLIDASPALGFLAKARLSGGAIRRLLGDGHRVPG</sequence>
<dbReference type="Proteomes" id="UP001165135">
    <property type="component" value="Unassembled WGS sequence"/>
</dbReference>
<evidence type="ECO:0000313" key="5">
    <source>
        <dbReference type="Proteomes" id="UP001165135"/>
    </source>
</evidence>
<dbReference type="SUPFAM" id="SSF52172">
    <property type="entry name" value="CheY-like"/>
    <property type="match status" value="1"/>
</dbReference>
<reference evidence="4" key="1">
    <citation type="submission" date="2023-03" db="EMBL/GenBank/DDBJ databases">
        <title>Actinoallomurus iriomotensis NBRC 103681.</title>
        <authorList>
            <person name="Ichikawa N."/>
            <person name="Sato H."/>
            <person name="Tonouchi N."/>
        </authorList>
    </citation>
    <scope>NUCLEOTIDE SEQUENCE</scope>
    <source>
        <strain evidence="4">NBRC 103681</strain>
    </source>
</reference>
<dbReference type="EMBL" id="BSTJ01000001">
    <property type="protein sequence ID" value="GLY72554.1"/>
    <property type="molecule type" value="Genomic_DNA"/>
</dbReference>
<dbReference type="Pfam" id="PF00072">
    <property type="entry name" value="Response_reg"/>
    <property type="match status" value="1"/>
</dbReference>
<dbReference type="PANTHER" id="PTHR44591:SF3">
    <property type="entry name" value="RESPONSE REGULATORY DOMAIN-CONTAINING PROTEIN"/>
    <property type="match status" value="1"/>
</dbReference>
<name>A0A9W6RBG8_9ACTN</name>
<evidence type="ECO:0000259" key="3">
    <source>
        <dbReference type="PROSITE" id="PS50110"/>
    </source>
</evidence>
<gene>
    <name evidence="4" type="ORF">Airi01_008210</name>
</gene>
<dbReference type="CDD" id="cd17535">
    <property type="entry name" value="REC_NarL-like"/>
    <property type="match status" value="1"/>
</dbReference>
<dbReference type="PROSITE" id="PS50110">
    <property type="entry name" value="RESPONSE_REGULATORY"/>
    <property type="match status" value="1"/>
</dbReference>
<evidence type="ECO:0000256" key="1">
    <source>
        <dbReference type="ARBA" id="ARBA00022553"/>
    </source>
</evidence>
<comment type="caution">
    <text evidence="4">The sequence shown here is derived from an EMBL/GenBank/DDBJ whole genome shotgun (WGS) entry which is preliminary data.</text>
</comment>
<dbReference type="InterPro" id="IPR011006">
    <property type="entry name" value="CheY-like_superfamily"/>
</dbReference>
<evidence type="ECO:0000313" key="4">
    <source>
        <dbReference type="EMBL" id="GLY72554.1"/>
    </source>
</evidence>
<keyword evidence="1 2" id="KW-0597">Phosphoprotein</keyword>
<dbReference type="SMART" id="SM00448">
    <property type="entry name" value="REC"/>
    <property type="match status" value="1"/>
</dbReference>
<accession>A0A9W6RBG8</accession>
<dbReference type="InterPro" id="IPR058245">
    <property type="entry name" value="NreC/VraR/RcsB-like_REC"/>
</dbReference>
<evidence type="ECO:0000256" key="2">
    <source>
        <dbReference type="PROSITE-ProRule" id="PRU00169"/>
    </source>
</evidence>
<protein>
    <submittedName>
        <fullName evidence="4">Response regulator</fullName>
    </submittedName>
</protein>
<dbReference type="AlphaFoldDB" id="A0A9W6RBG8"/>
<dbReference type="RefSeq" id="WP_285617617.1">
    <property type="nucleotide sequence ID" value="NZ_BSTJ01000001.1"/>
</dbReference>
<organism evidence="4 5">
    <name type="scientific">Actinoallomurus iriomotensis</name>
    <dbReference type="NCBI Taxonomy" id="478107"/>
    <lineage>
        <taxon>Bacteria</taxon>
        <taxon>Bacillati</taxon>
        <taxon>Actinomycetota</taxon>
        <taxon>Actinomycetes</taxon>
        <taxon>Streptosporangiales</taxon>
        <taxon>Thermomonosporaceae</taxon>
        <taxon>Actinoallomurus</taxon>
    </lineage>
</organism>
<dbReference type="GO" id="GO:0000160">
    <property type="term" value="P:phosphorelay signal transduction system"/>
    <property type="evidence" value="ECO:0007669"/>
    <property type="project" value="InterPro"/>
</dbReference>
<dbReference type="PANTHER" id="PTHR44591">
    <property type="entry name" value="STRESS RESPONSE REGULATOR PROTEIN 1"/>
    <property type="match status" value="1"/>
</dbReference>
<dbReference type="Gene3D" id="3.40.50.2300">
    <property type="match status" value="1"/>
</dbReference>